<comment type="caution">
    <text evidence="1">The sequence shown here is derived from an EMBL/GenBank/DDBJ whole genome shotgun (WGS) entry which is preliminary data.</text>
</comment>
<accession>A0ABR4AVQ4</accession>
<keyword evidence="2" id="KW-1185">Reference proteome</keyword>
<proteinExistence type="predicted"/>
<reference evidence="1 2" key="1">
    <citation type="submission" date="2024-09" db="EMBL/GenBank/DDBJ databases">
        <title>Rethinking Asexuality: The Enigmatic Case of Functional Sexual Genes in Lepraria (Stereocaulaceae).</title>
        <authorList>
            <person name="Doellman M."/>
            <person name="Sun Y."/>
            <person name="Barcenas-Pena A."/>
            <person name="Lumbsch H.T."/>
            <person name="Grewe F."/>
        </authorList>
    </citation>
    <scope>NUCLEOTIDE SEQUENCE [LARGE SCALE GENOMIC DNA]</scope>
    <source>
        <strain evidence="1 2">Grewe 0041</strain>
    </source>
</reference>
<dbReference type="EMBL" id="JBHFEH010000061">
    <property type="protein sequence ID" value="KAL2049570.1"/>
    <property type="molecule type" value="Genomic_DNA"/>
</dbReference>
<name>A0ABR4AVQ4_9LECA</name>
<gene>
    <name evidence="1" type="ORF">ABVK25_010149</name>
</gene>
<evidence type="ECO:0000313" key="2">
    <source>
        <dbReference type="Proteomes" id="UP001590951"/>
    </source>
</evidence>
<evidence type="ECO:0000313" key="1">
    <source>
        <dbReference type="EMBL" id="KAL2049570.1"/>
    </source>
</evidence>
<sequence>MSGSSVKGHSDLFTEARLPPGLLTRVTELGRHMKPLVEAATGQSPYTIVECAAGDEAVEYIYEQYTEIVAKRSDSATQLLGRLGVNARTSPKLYVLKKGKIILVPDKQAAIVMPTVLIGAAGSDEDGPLKLAIIDMDSKTRYEVEWKVGSIYCLVAKASVELDGRDKLGILSWKVSRQEKMTEAS</sequence>
<dbReference type="Proteomes" id="UP001590951">
    <property type="component" value="Unassembled WGS sequence"/>
</dbReference>
<organism evidence="1 2">
    <name type="scientific">Lepraria finkii</name>
    <dbReference type="NCBI Taxonomy" id="1340010"/>
    <lineage>
        <taxon>Eukaryota</taxon>
        <taxon>Fungi</taxon>
        <taxon>Dikarya</taxon>
        <taxon>Ascomycota</taxon>
        <taxon>Pezizomycotina</taxon>
        <taxon>Lecanoromycetes</taxon>
        <taxon>OSLEUM clade</taxon>
        <taxon>Lecanoromycetidae</taxon>
        <taxon>Lecanorales</taxon>
        <taxon>Lecanorineae</taxon>
        <taxon>Stereocaulaceae</taxon>
        <taxon>Lepraria</taxon>
    </lineage>
</organism>
<protein>
    <submittedName>
        <fullName evidence="1">Uncharacterized protein</fullName>
    </submittedName>
</protein>